<reference evidence="1 2" key="1">
    <citation type="journal article" date="2015" name="Nature">
        <title>rRNA introns, odd ribosomes, and small enigmatic genomes across a large radiation of phyla.</title>
        <authorList>
            <person name="Brown C.T."/>
            <person name="Hug L.A."/>
            <person name="Thomas B.C."/>
            <person name="Sharon I."/>
            <person name="Castelle C.J."/>
            <person name="Singh A."/>
            <person name="Wilkins M.J."/>
            <person name="Williams K.H."/>
            <person name="Banfield J.F."/>
        </authorList>
    </citation>
    <scope>NUCLEOTIDE SEQUENCE [LARGE SCALE GENOMIC DNA]</scope>
</reference>
<protein>
    <submittedName>
        <fullName evidence="1">Uncharacterized protein</fullName>
    </submittedName>
</protein>
<evidence type="ECO:0000313" key="1">
    <source>
        <dbReference type="EMBL" id="KKR51364.1"/>
    </source>
</evidence>
<dbReference type="Proteomes" id="UP000034531">
    <property type="component" value="Unassembled WGS sequence"/>
</dbReference>
<comment type="caution">
    <text evidence="1">The sequence shown here is derived from an EMBL/GenBank/DDBJ whole genome shotgun (WGS) entry which is preliminary data.</text>
</comment>
<proteinExistence type="predicted"/>
<accession>A0A0G0RF72</accession>
<name>A0A0G0RF72_9BACT</name>
<dbReference type="AlphaFoldDB" id="A0A0G0RF72"/>
<gene>
    <name evidence="1" type="ORF">UT84_C0001G0049</name>
</gene>
<organism evidence="1 2">
    <name type="scientific">Candidatus Curtissbacteria bacterium GW2011_GWA1_40_16</name>
    <dbReference type="NCBI Taxonomy" id="1618405"/>
    <lineage>
        <taxon>Bacteria</taxon>
        <taxon>Candidatus Curtissiibacteriota</taxon>
    </lineage>
</organism>
<evidence type="ECO:0000313" key="2">
    <source>
        <dbReference type="Proteomes" id="UP000034531"/>
    </source>
</evidence>
<sequence length="485" mass="55857">MVFNRIFGNRQARKAQTINLGERDLGQATLEPQEPSELVNSSEILTAFFRDLHAAGGKRRGLVDFDLAPMDPRSARLQRMFTSNPTKDERRIQFDEIRIVRSDLAKTQRPNDPDEAQQYDFLERKLLALDTVMQRRNGAIIDFHNYIELTQGITPELIAEDALEAQLEVVKALYKEGGVQNYSAESISKYRQDHLVPKDEIGTQIKERGDKFLKRASDFIGEEINPNYQVEEVQENEWWINWADGTRNSFRLRVNTHENHITEFTGGRNSVLGLHEITGHFGQMYGWQKAIDSGNLIDALGITSVTDPEQITSEGMAQTINYFVPGILNDLDGREVVETEIEIEQYGLRQMVYHNVQVWLNTIDLPEESVVGYVRKYLPAESLEDIKREIHDRTVDEAKSSYRMSYGYGFYLHKEYALCLNTEGKRELLRYIFSRPTTPQQEYEFVMNLVNDPDNRYGSGRVPFRDKDGKSVIEFPTIELLKPAA</sequence>
<dbReference type="EMBL" id="LBYI01000001">
    <property type="protein sequence ID" value="KKR51364.1"/>
    <property type="molecule type" value="Genomic_DNA"/>
</dbReference>